<dbReference type="EMBL" id="CP053073">
    <property type="protein sequence ID" value="QJR15444.1"/>
    <property type="molecule type" value="Genomic_DNA"/>
</dbReference>
<protein>
    <submittedName>
        <fullName evidence="2">Uncharacterized protein</fullName>
    </submittedName>
</protein>
<dbReference type="RefSeq" id="WP_171162719.1">
    <property type="nucleotide sequence ID" value="NZ_CP053073.1"/>
</dbReference>
<proteinExistence type="predicted"/>
<dbReference type="Proteomes" id="UP000503096">
    <property type="component" value="Chromosome"/>
</dbReference>
<keyword evidence="1" id="KW-0472">Membrane</keyword>
<dbReference type="AlphaFoldDB" id="A0A6M4HAK3"/>
<name>A0A6M4HAK3_9PROT</name>
<keyword evidence="1" id="KW-0812">Transmembrane</keyword>
<keyword evidence="1" id="KW-1133">Transmembrane helix</keyword>
<keyword evidence="3" id="KW-1185">Reference proteome</keyword>
<organism evidence="2 3">
    <name type="scientific">Usitatibacter palustris</name>
    <dbReference type="NCBI Taxonomy" id="2732487"/>
    <lineage>
        <taxon>Bacteria</taxon>
        <taxon>Pseudomonadati</taxon>
        <taxon>Pseudomonadota</taxon>
        <taxon>Betaproteobacteria</taxon>
        <taxon>Nitrosomonadales</taxon>
        <taxon>Usitatibacteraceae</taxon>
        <taxon>Usitatibacter</taxon>
    </lineage>
</organism>
<sequence length="72" mass="7963">MQWSRIPLTLATTFWTAIAIAHPGHDAPPVHAHDLEEVALIVGAIVLVALAGWRLHLFRRRKQKGRPGGRPS</sequence>
<accession>A0A6M4HAK3</accession>
<feature type="transmembrane region" description="Helical" evidence="1">
    <location>
        <begin position="39"/>
        <end position="57"/>
    </location>
</feature>
<evidence type="ECO:0000313" key="2">
    <source>
        <dbReference type="EMBL" id="QJR15444.1"/>
    </source>
</evidence>
<dbReference type="InParanoid" id="A0A6M4HAK3"/>
<reference evidence="2 3" key="1">
    <citation type="submission" date="2020-04" db="EMBL/GenBank/DDBJ databases">
        <title>Usitatibacter rugosus gen. nov., sp. nov. and Usitatibacter palustris sp. nov., novel members of Usitatibacteraceae fam. nov. within the order Nitrosomonadales isolated from soil.</title>
        <authorList>
            <person name="Huber K.J."/>
            <person name="Neumann-Schaal M."/>
            <person name="Geppert A."/>
            <person name="Luckner M."/>
            <person name="Wanner G."/>
            <person name="Overmann J."/>
        </authorList>
    </citation>
    <scope>NUCLEOTIDE SEQUENCE [LARGE SCALE GENOMIC DNA]</scope>
    <source>
        <strain evidence="2 3">Swamp67</strain>
    </source>
</reference>
<evidence type="ECO:0000256" key="1">
    <source>
        <dbReference type="SAM" id="Phobius"/>
    </source>
</evidence>
<gene>
    <name evidence="2" type="ORF">DSM104440_02264</name>
</gene>
<evidence type="ECO:0000313" key="3">
    <source>
        <dbReference type="Proteomes" id="UP000503096"/>
    </source>
</evidence>
<dbReference type="KEGG" id="upl:DSM104440_02264"/>